<feature type="signal peptide" evidence="1">
    <location>
        <begin position="1"/>
        <end position="29"/>
    </location>
</feature>
<keyword evidence="1" id="KW-0732">Signal</keyword>
<comment type="caution">
    <text evidence="2">The sequence shown here is derived from an EMBL/GenBank/DDBJ whole genome shotgun (WGS) entry which is preliminary data.</text>
</comment>
<evidence type="ECO:0000313" key="3">
    <source>
        <dbReference type="Proteomes" id="UP000036908"/>
    </source>
</evidence>
<dbReference type="PATRIC" id="fig|1566026.4.peg.2718"/>
<reference evidence="3" key="1">
    <citation type="submission" date="2014-11" db="EMBL/GenBank/DDBJ databases">
        <title>Genome sequencing of Roseivirga sp. D-25.</title>
        <authorList>
            <person name="Selvaratnam C."/>
            <person name="Thevarajoo S."/>
            <person name="Goh K.M."/>
            <person name="Eee R."/>
            <person name="Chan K.-G."/>
            <person name="Chong C.S."/>
        </authorList>
    </citation>
    <scope>NUCLEOTIDE SEQUENCE [LARGE SCALE GENOMIC DNA]</scope>
    <source>
        <strain evidence="3">D-25</strain>
    </source>
</reference>
<gene>
    <name evidence="2" type="ORF">OB69_04480</name>
</gene>
<proteinExistence type="predicted"/>
<evidence type="ECO:0000313" key="2">
    <source>
        <dbReference type="EMBL" id="KOF03818.1"/>
    </source>
</evidence>
<dbReference type="AlphaFoldDB" id="A0A0L8AMV5"/>
<sequence length="281" mass="32000">MIFNSISMKFIWLCSLFLLCAFINTNANADIITSDFYSSSAKSYSSDSLIFRYGKEAYLKKIRVMNYPREAIMSEKQGTMIFKITITPEGNMKAMLLTDLGKEINEAVTVLIGSLGDQFLVQPEEYSIYQTIFFSLHHDYQEAFESSVEGYKTSYEGLWMQPTKIGVFMKIRTAVFAGSKARPIGTLNKTTTTRSVGNTNLPKIEKEGYQLKNYNSKLKQYEKYVAKGKTKQAYNAVSELILYNPFDIKLIQARRRMEKELGVDTYKAFDIPLAVALSSEN</sequence>
<keyword evidence="3" id="KW-1185">Reference proteome</keyword>
<organism evidence="2 3">
    <name type="scientific">Roseivirga seohaensis subsp. aquiponti</name>
    <dbReference type="NCBI Taxonomy" id="1566026"/>
    <lineage>
        <taxon>Bacteria</taxon>
        <taxon>Pseudomonadati</taxon>
        <taxon>Bacteroidota</taxon>
        <taxon>Cytophagia</taxon>
        <taxon>Cytophagales</taxon>
        <taxon>Roseivirgaceae</taxon>
        <taxon>Roseivirga</taxon>
    </lineage>
</organism>
<accession>A0A0L8AMV5</accession>
<name>A0A0L8AMV5_9BACT</name>
<feature type="chain" id="PRO_5005580298" description="TonB C-terminal domain-containing protein" evidence="1">
    <location>
        <begin position="30"/>
        <end position="281"/>
    </location>
</feature>
<dbReference type="Proteomes" id="UP000036908">
    <property type="component" value="Unassembled WGS sequence"/>
</dbReference>
<dbReference type="EMBL" id="JSVA01000005">
    <property type="protein sequence ID" value="KOF03818.1"/>
    <property type="molecule type" value="Genomic_DNA"/>
</dbReference>
<protein>
    <recommendedName>
        <fullName evidence="4">TonB C-terminal domain-containing protein</fullName>
    </recommendedName>
</protein>
<evidence type="ECO:0008006" key="4">
    <source>
        <dbReference type="Google" id="ProtNLM"/>
    </source>
</evidence>
<evidence type="ECO:0000256" key="1">
    <source>
        <dbReference type="SAM" id="SignalP"/>
    </source>
</evidence>